<feature type="compositionally biased region" description="Polar residues" evidence="1">
    <location>
        <begin position="596"/>
        <end position="607"/>
    </location>
</feature>
<dbReference type="Gene3D" id="2.30.30.140">
    <property type="match status" value="1"/>
</dbReference>
<dbReference type="CDD" id="cd20404">
    <property type="entry name" value="Tudor_Agenet_AtEML-like"/>
    <property type="match status" value="1"/>
</dbReference>
<protein>
    <recommendedName>
        <fullName evidence="4">Tudor domain-containing protein</fullName>
    </recommendedName>
</protein>
<accession>A0A0D3L1S2</accession>
<reference evidence="3" key="1">
    <citation type="journal article" date="2013" name="Nature">
        <title>Pan genome of the phytoplankton Emiliania underpins its global distribution.</title>
        <authorList>
            <person name="Read B.A."/>
            <person name="Kegel J."/>
            <person name="Klute M.J."/>
            <person name="Kuo A."/>
            <person name="Lefebvre S.C."/>
            <person name="Maumus F."/>
            <person name="Mayer C."/>
            <person name="Miller J."/>
            <person name="Monier A."/>
            <person name="Salamov A."/>
            <person name="Young J."/>
            <person name="Aguilar M."/>
            <person name="Claverie J.M."/>
            <person name="Frickenhaus S."/>
            <person name="Gonzalez K."/>
            <person name="Herman E.K."/>
            <person name="Lin Y.C."/>
            <person name="Napier J."/>
            <person name="Ogata H."/>
            <person name="Sarno A.F."/>
            <person name="Shmutz J."/>
            <person name="Schroeder D."/>
            <person name="de Vargas C."/>
            <person name="Verret F."/>
            <person name="von Dassow P."/>
            <person name="Valentin K."/>
            <person name="Van de Peer Y."/>
            <person name="Wheeler G."/>
            <person name="Dacks J.B."/>
            <person name="Delwiche C.F."/>
            <person name="Dyhrman S.T."/>
            <person name="Glockner G."/>
            <person name="John U."/>
            <person name="Richards T."/>
            <person name="Worden A.Z."/>
            <person name="Zhang X."/>
            <person name="Grigoriev I.V."/>
            <person name="Allen A.E."/>
            <person name="Bidle K."/>
            <person name="Borodovsky M."/>
            <person name="Bowler C."/>
            <person name="Brownlee C."/>
            <person name="Cock J.M."/>
            <person name="Elias M."/>
            <person name="Gladyshev V.N."/>
            <person name="Groth M."/>
            <person name="Guda C."/>
            <person name="Hadaegh A."/>
            <person name="Iglesias-Rodriguez M.D."/>
            <person name="Jenkins J."/>
            <person name="Jones B.M."/>
            <person name="Lawson T."/>
            <person name="Leese F."/>
            <person name="Lindquist E."/>
            <person name="Lobanov A."/>
            <person name="Lomsadze A."/>
            <person name="Malik S.B."/>
            <person name="Marsh M.E."/>
            <person name="Mackinder L."/>
            <person name="Mock T."/>
            <person name="Mueller-Roeber B."/>
            <person name="Pagarete A."/>
            <person name="Parker M."/>
            <person name="Probert I."/>
            <person name="Quesneville H."/>
            <person name="Raines C."/>
            <person name="Rensing S.A."/>
            <person name="Riano-Pachon D.M."/>
            <person name="Richier S."/>
            <person name="Rokitta S."/>
            <person name="Shiraiwa Y."/>
            <person name="Soanes D.M."/>
            <person name="van der Giezen M."/>
            <person name="Wahlund T.M."/>
            <person name="Williams B."/>
            <person name="Wilson W."/>
            <person name="Wolfe G."/>
            <person name="Wurch L.L."/>
        </authorList>
    </citation>
    <scope>NUCLEOTIDE SEQUENCE</scope>
</reference>
<evidence type="ECO:0008006" key="4">
    <source>
        <dbReference type="Google" id="ProtNLM"/>
    </source>
</evidence>
<feature type="compositionally biased region" description="Polar residues" evidence="1">
    <location>
        <begin position="403"/>
        <end position="419"/>
    </location>
</feature>
<dbReference type="GeneID" id="17287227"/>
<dbReference type="STRING" id="2903.R1E3I8"/>
<evidence type="ECO:0000313" key="3">
    <source>
        <dbReference type="Proteomes" id="UP000013827"/>
    </source>
</evidence>
<feature type="region of interest" description="Disordered" evidence="1">
    <location>
        <begin position="574"/>
        <end position="693"/>
    </location>
</feature>
<dbReference type="KEGG" id="ehx:EMIHUDRAFT_194577"/>
<sequence length="693" mass="75277">MRAQKRSILELRTVRRARLIALITASFHHNRCEARDEVELCEKAVPAARTFEEEIWKAVDRRILAPSRLAASAAALRVGVYEPSALQSALAEHGKALNKVLERLISQLPAAKEGARGLNVPNLLMHIRRQLTLAAPTRPDGTLQEGAARSCEALMTLPGFSERAVEAYTECFTSGWLPPALFAQLLTHHLHESVPALLRQPSHRLEWCLLGVQQVARALQGAAASQRNARHDSGGRSGMPPPLAQQLLAQQKRERSQMAQRHQLQQAIAQAVDATGQEELLWRSALIALKCERDGTPPLKFQAGVTKIQGWVERARRKKAEAEERKLQAGAEEEPQPSQLQRRHSHSGRFMGFEPAASARLPDPHQAKARLPSRGWGECDVDEGHAIFAKRARTAVHRLGHNDSWSEGSASRWTSSTTGAAGPAPDQPPPEQRPRSQPAGSLVEGLEYAQVRLRLRGAKRARQLSEALTRRNSGPAVVGEEVVGRSIEVYWPLDASWYAAQVICSKSNGRHQLLYSDGTRETVQLAKERWRWLQEAAAAPPGEGTAMSRRDSVDLLGQPGVALEAAVQEEEAGVRAAGLKRPASPLQRPRPKRSSGDLSPTTTTNQPCDGALSVPPPPIAEPVTTPPPPPLAPTAVPPPGDGEDSSSEDDLPLSRRSSAVWGGAGTASTRHTFHGLRHRGHGAAVATTAPHLP</sequence>
<feature type="region of interest" description="Disordered" evidence="1">
    <location>
        <begin position="401"/>
        <end position="442"/>
    </location>
</feature>
<dbReference type="RefSeq" id="XP_005794386.1">
    <property type="nucleotide sequence ID" value="XM_005794329.1"/>
</dbReference>
<dbReference type="Proteomes" id="UP000013827">
    <property type="component" value="Unassembled WGS sequence"/>
</dbReference>
<feature type="compositionally biased region" description="Acidic residues" evidence="1">
    <location>
        <begin position="641"/>
        <end position="651"/>
    </location>
</feature>
<dbReference type="EnsemblProtists" id="EOD41957">
    <property type="protein sequence ID" value="EOD41957"/>
    <property type="gene ID" value="EMIHUDRAFT_194577"/>
</dbReference>
<feature type="region of interest" description="Disordered" evidence="1">
    <location>
        <begin position="223"/>
        <end position="242"/>
    </location>
</feature>
<organism evidence="2 3">
    <name type="scientific">Emiliania huxleyi (strain CCMP1516)</name>
    <dbReference type="NCBI Taxonomy" id="280463"/>
    <lineage>
        <taxon>Eukaryota</taxon>
        <taxon>Haptista</taxon>
        <taxon>Haptophyta</taxon>
        <taxon>Prymnesiophyceae</taxon>
        <taxon>Isochrysidales</taxon>
        <taxon>Noelaerhabdaceae</taxon>
        <taxon>Emiliania</taxon>
    </lineage>
</organism>
<feature type="compositionally biased region" description="Basic residues" evidence="1">
    <location>
        <begin position="671"/>
        <end position="681"/>
    </location>
</feature>
<name>A0A0D3L1S2_EMIH1</name>
<dbReference type="AlphaFoldDB" id="A0A0D3L1S2"/>
<feature type="region of interest" description="Disordered" evidence="1">
    <location>
        <begin position="319"/>
        <end position="376"/>
    </location>
</feature>
<evidence type="ECO:0000256" key="1">
    <source>
        <dbReference type="SAM" id="MobiDB-lite"/>
    </source>
</evidence>
<feature type="compositionally biased region" description="Pro residues" evidence="1">
    <location>
        <begin position="614"/>
        <end position="640"/>
    </location>
</feature>
<reference evidence="2" key="2">
    <citation type="submission" date="2024-10" db="UniProtKB">
        <authorList>
            <consortium name="EnsemblProtists"/>
        </authorList>
    </citation>
    <scope>IDENTIFICATION</scope>
</reference>
<dbReference type="eggNOG" id="KOG0217">
    <property type="taxonomic scope" value="Eukaryota"/>
</dbReference>
<dbReference type="HOGENOM" id="CLU_397639_0_0_1"/>
<evidence type="ECO:0000313" key="2">
    <source>
        <dbReference type="EnsemblProtists" id="EOD41957"/>
    </source>
</evidence>
<keyword evidence="3" id="KW-1185">Reference proteome</keyword>
<proteinExistence type="predicted"/>
<dbReference type="PaxDb" id="2903-EOD41957"/>